<keyword evidence="3" id="KW-1185">Reference proteome</keyword>
<proteinExistence type="predicted"/>
<keyword evidence="1" id="KW-1133">Transmembrane helix</keyword>
<keyword evidence="1" id="KW-0472">Membrane</keyword>
<name>A0ABV6FG54_9BURK</name>
<evidence type="ECO:0000256" key="1">
    <source>
        <dbReference type="SAM" id="Phobius"/>
    </source>
</evidence>
<evidence type="ECO:0000313" key="2">
    <source>
        <dbReference type="EMBL" id="MFC0252517.1"/>
    </source>
</evidence>
<dbReference type="EMBL" id="JBHLWP010000011">
    <property type="protein sequence ID" value="MFC0252517.1"/>
    <property type="molecule type" value="Genomic_DNA"/>
</dbReference>
<dbReference type="Proteomes" id="UP001589773">
    <property type="component" value="Unassembled WGS sequence"/>
</dbReference>
<accession>A0ABV6FG54</accession>
<comment type="caution">
    <text evidence="2">The sequence shown here is derived from an EMBL/GenBank/DDBJ whole genome shotgun (WGS) entry which is preliminary data.</text>
</comment>
<feature type="transmembrane region" description="Helical" evidence="1">
    <location>
        <begin position="22"/>
        <end position="41"/>
    </location>
</feature>
<dbReference type="RefSeq" id="WP_379679286.1">
    <property type="nucleotide sequence ID" value="NZ_JBHLWP010000011.1"/>
</dbReference>
<evidence type="ECO:0000313" key="3">
    <source>
        <dbReference type="Proteomes" id="UP001589773"/>
    </source>
</evidence>
<protein>
    <submittedName>
        <fullName evidence="2">Uncharacterized protein</fullName>
    </submittedName>
</protein>
<sequence>MGHTLYNTIYLGRRPLYHSRRAQLALALGLAASAGLGWLALRAVR</sequence>
<organism evidence="2 3">
    <name type="scientific">Massilia consociata</name>
    <dbReference type="NCBI Taxonomy" id="760117"/>
    <lineage>
        <taxon>Bacteria</taxon>
        <taxon>Pseudomonadati</taxon>
        <taxon>Pseudomonadota</taxon>
        <taxon>Betaproteobacteria</taxon>
        <taxon>Burkholderiales</taxon>
        <taxon>Oxalobacteraceae</taxon>
        <taxon>Telluria group</taxon>
        <taxon>Massilia</taxon>
    </lineage>
</organism>
<keyword evidence="1" id="KW-0812">Transmembrane</keyword>
<gene>
    <name evidence="2" type="ORF">ACFFJK_11515</name>
</gene>
<reference evidence="2 3" key="1">
    <citation type="submission" date="2024-09" db="EMBL/GenBank/DDBJ databases">
        <authorList>
            <person name="Sun Q."/>
            <person name="Mori K."/>
        </authorList>
    </citation>
    <scope>NUCLEOTIDE SEQUENCE [LARGE SCALE GENOMIC DNA]</scope>
    <source>
        <strain evidence="2 3">CCM 7792</strain>
    </source>
</reference>